<dbReference type="EMBL" id="JBHSHP010000056">
    <property type="protein sequence ID" value="MFC4756035.1"/>
    <property type="molecule type" value="Genomic_DNA"/>
</dbReference>
<protein>
    <submittedName>
        <fullName evidence="1">Nuclear transport factor 2 family protein</fullName>
    </submittedName>
</protein>
<name>A0ABV9PSX0_9ACTN</name>
<sequence>MSLNESTLVTYYARIDSGDLDGGLELLADGVSFAIILPGTAVRGEDRQGVREYLEGRGPVDRRHVPTHATREGELEFVYGAVVEDGVTITGHFLASARIGEDGLITGYQVAFDPELGLASPTLAA</sequence>
<proteinExistence type="predicted"/>
<evidence type="ECO:0000313" key="1">
    <source>
        <dbReference type="EMBL" id="MFC4756035.1"/>
    </source>
</evidence>
<accession>A0ABV9PSX0</accession>
<comment type="caution">
    <text evidence="1">The sequence shown here is derived from an EMBL/GenBank/DDBJ whole genome shotgun (WGS) entry which is preliminary data.</text>
</comment>
<evidence type="ECO:0000313" key="2">
    <source>
        <dbReference type="Proteomes" id="UP001595836"/>
    </source>
</evidence>
<keyword evidence="2" id="KW-1185">Reference proteome</keyword>
<reference evidence="2" key="1">
    <citation type="journal article" date="2019" name="Int. J. Syst. Evol. Microbiol.">
        <title>The Global Catalogue of Microorganisms (GCM) 10K type strain sequencing project: providing services to taxonomists for standard genome sequencing and annotation.</title>
        <authorList>
            <consortium name="The Broad Institute Genomics Platform"/>
            <consortium name="The Broad Institute Genome Sequencing Center for Infectious Disease"/>
            <person name="Wu L."/>
            <person name="Ma J."/>
        </authorList>
    </citation>
    <scope>NUCLEOTIDE SEQUENCE [LARGE SCALE GENOMIC DNA]</scope>
    <source>
        <strain evidence="2">JCM 11882</strain>
    </source>
</reference>
<organism evidence="1 2">
    <name type="scientific">Dietzia aurantiaca</name>
    <dbReference type="NCBI Taxonomy" id="983873"/>
    <lineage>
        <taxon>Bacteria</taxon>
        <taxon>Bacillati</taxon>
        <taxon>Actinomycetota</taxon>
        <taxon>Actinomycetes</taxon>
        <taxon>Mycobacteriales</taxon>
        <taxon>Dietziaceae</taxon>
        <taxon>Dietzia</taxon>
    </lineage>
</organism>
<gene>
    <name evidence="1" type="ORF">ACFO7U_14780</name>
</gene>
<dbReference type="InterPro" id="IPR032710">
    <property type="entry name" value="NTF2-like_dom_sf"/>
</dbReference>
<dbReference type="Proteomes" id="UP001595836">
    <property type="component" value="Unassembled WGS sequence"/>
</dbReference>
<dbReference type="SUPFAM" id="SSF54427">
    <property type="entry name" value="NTF2-like"/>
    <property type="match status" value="1"/>
</dbReference>
<dbReference type="RefSeq" id="WP_344995920.1">
    <property type="nucleotide sequence ID" value="NZ_BAABCD010000053.1"/>
</dbReference>
<dbReference type="Gene3D" id="3.10.450.50">
    <property type="match status" value="1"/>
</dbReference>